<keyword evidence="3 6" id="KW-0812">Transmembrane</keyword>
<dbReference type="OMA" id="GWHRSYN"/>
<comment type="subcellular location">
    <subcellularLocation>
        <location evidence="1">Membrane</location>
        <topology evidence="1">Multi-pass membrane protein</topology>
    </subcellularLocation>
</comment>
<dbReference type="OrthoDB" id="420606at2759"/>
<dbReference type="PANTHER" id="PTHR13285">
    <property type="entry name" value="ACYLTRANSFERASE"/>
    <property type="match status" value="1"/>
</dbReference>
<gene>
    <name evidence="7" type="ORF">WOLCODRAFT_102309</name>
</gene>
<keyword evidence="4 6" id="KW-1133">Transmembrane helix</keyword>
<dbReference type="InterPro" id="IPR004299">
    <property type="entry name" value="MBOAT_fam"/>
</dbReference>
<comment type="similarity">
    <text evidence="2">Belongs to the membrane-bound acyltransferase family.</text>
</comment>
<dbReference type="STRING" id="742152.A0A2H3JK18"/>
<dbReference type="PANTHER" id="PTHR13285:SF18">
    <property type="entry name" value="PROTEIN-CYSTEINE N-PALMITOYLTRANSFERASE RASP"/>
    <property type="match status" value="1"/>
</dbReference>
<organism evidence="7 8">
    <name type="scientific">Wolfiporia cocos (strain MD-104)</name>
    <name type="common">Brown rot fungus</name>
    <dbReference type="NCBI Taxonomy" id="742152"/>
    <lineage>
        <taxon>Eukaryota</taxon>
        <taxon>Fungi</taxon>
        <taxon>Dikarya</taxon>
        <taxon>Basidiomycota</taxon>
        <taxon>Agaricomycotina</taxon>
        <taxon>Agaricomycetes</taxon>
        <taxon>Polyporales</taxon>
        <taxon>Phaeolaceae</taxon>
        <taxon>Wolfiporia</taxon>
    </lineage>
</organism>
<keyword evidence="5 6" id="KW-0472">Membrane</keyword>
<evidence type="ECO:0000256" key="4">
    <source>
        <dbReference type="ARBA" id="ARBA00022989"/>
    </source>
</evidence>
<dbReference type="GO" id="GO:0005783">
    <property type="term" value="C:endoplasmic reticulum"/>
    <property type="evidence" value="ECO:0007669"/>
    <property type="project" value="TreeGrafter"/>
</dbReference>
<feature type="transmembrane region" description="Helical" evidence="6">
    <location>
        <begin position="56"/>
        <end position="77"/>
    </location>
</feature>
<evidence type="ECO:0000256" key="2">
    <source>
        <dbReference type="ARBA" id="ARBA00010323"/>
    </source>
</evidence>
<keyword evidence="8" id="KW-1185">Reference proteome</keyword>
<dbReference type="InterPro" id="IPR051085">
    <property type="entry name" value="MB_O-acyltransferase"/>
</dbReference>
<evidence type="ECO:0000256" key="5">
    <source>
        <dbReference type="ARBA" id="ARBA00023136"/>
    </source>
</evidence>
<evidence type="ECO:0000256" key="6">
    <source>
        <dbReference type="SAM" id="Phobius"/>
    </source>
</evidence>
<feature type="transmembrane region" description="Helical" evidence="6">
    <location>
        <begin position="432"/>
        <end position="458"/>
    </location>
</feature>
<feature type="transmembrane region" description="Helical" evidence="6">
    <location>
        <begin position="290"/>
        <end position="308"/>
    </location>
</feature>
<feature type="transmembrane region" description="Helical" evidence="6">
    <location>
        <begin position="149"/>
        <end position="177"/>
    </location>
</feature>
<feature type="transmembrane region" description="Helical" evidence="6">
    <location>
        <begin position="329"/>
        <end position="352"/>
    </location>
</feature>
<name>A0A2H3JK18_WOLCO</name>
<feature type="transmembrane region" description="Helical" evidence="6">
    <location>
        <begin position="497"/>
        <end position="520"/>
    </location>
</feature>
<evidence type="ECO:0000256" key="3">
    <source>
        <dbReference type="ARBA" id="ARBA00022692"/>
    </source>
</evidence>
<evidence type="ECO:0000256" key="1">
    <source>
        <dbReference type="ARBA" id="ARBA00004141"/>
    </source>
</evidence>
<feature type="transmembrane region" description="Helical" evidence="6">
    <location>
        <begin position="358"/>
        <end position="379"/>
    </location>
</feature>
<dbReference type="GO" id="GO:0008374">
    <property type="term" value="F:O-acyltransferase activity"/>
    <property type="evidence" value="ECO:0007669"/>
    <property type="project" value="TreeGrafter"/>
</dbReference>
<dbReference type="AlphaFoldDB" id="A0A2H3JK18"/>
<dbReference type="GO" id="GO:0016020">
    <property type="term" value="C:membrane"/>
    <property type="evidence" value="ECO:0007669"/>
    <property type="project" value="UniProtKB-SubCell"/>
</dbReference>
<dbReference type="EMBL" id="KB468124">
    <property type="protein sequence ID" value="PCH42536.1"/>
    <property type="molecule type" value="Genomic_DNA"/>
</dbReference>
<feature type="transmembrane region" description="Helical" evidence="6">
    <location>
        <begin position="119"/>
        <end position="137"/>
    </location>
</feature>
<evidence type="ECO:0000313" key="7">
    <source>
        <dbReference type="EMBL" id="PCH42536.1"/>
    </source>
</evidence>
<proteinExistence type="inferred from homology"/>
<protein>
    <submittedName>
        <fullName evidence="7">MBOAT-domain-containing protein</fullName>
    </submittedName>
</protein>
<sequence>MMPTDLRAPVSSFELERNGSRRRKGITKLTIDIPSSYRPHVEAEAHPLPHWKSLEFIIYGIIFCIVVPVMVWIPVQLSSSSHPNYMMYHRRLTPGWLFGRQVDNSDAQYRSFRNNIPPLIILSATFLGLKSLYTLLIRRFRPVQSDNTYLIPYSLVFSILMLLGLHGTSALKIILILSSNYFIARACRGSKVGPVLTWVFNAAMLFANDRFEGYRFASLHSSLGNLDSISGIYPRWHVSFNITMLRLVSFNMDYYWFCNRAGPVDPGHILSEKQRTTTPHTSETYSYANYITYALYPPLYIAGPIMTFNDFMWQFRRPTPVPIRATLSYLLRFLACYMTLEFILHFMYVVAIKDTKAWGGYSAAELSMVGFWNLIVVWLKLLVPWRFFRLWALADGIDPPENMVRCMANNYSALGFWRAWHRSYNLWIVRRYIYIPLGGTKNAVYTTVLVFSFVALWHDLSFRLLAWGWLVSLFILPELAARYLLPPSKYSSEPWYRHVCAVGAIFNILMMMSANLVGFVIGTEGISYMLQQLLGTWEGVRFLVDACGCIFVAAQVMFEYREEELRQGIVRRC</sequence>
<evidence type="ECO:0000313" key="8">
    <source>
        <dbReference type="Proteomes" id="UP000218811"/>
    </source>
</evidence>
<dbReference type="Proteomes" id="UP000218811">
    <property type="component" value="Unassembled WGS sequence"/>
</dbReference>
<reference evidence="7 8" key="1">
    <citation type="journal article" date="2012" name="Science">
        <title>The Paleozoic origin of enzymatic lignin decomposition reconstructed from 31 fungal genomes.</title>
        <authorList>
            <person name="Floudas D."/>
            <person name="Binder M."/>
            <person name="Riley R."/>
            <person name="Barry K."/>
            <person name="Blanchette R.A."/>
            <person name="Henrissat B."/>
            <person name="Martinez A.T."/>
            <person name="Otillar R."/>
            <person name="Spatafora J.W."/>
            <person name="Yadav J.S."/>
            <person name="Aerts A."/>
            <person name="Benoit I."/>
            <person name="Boyd A."/>
            <person name="Carlson A."/>
            <person name="Copeland A."/>
            <person name="Coutinho P.M."/>
            <person name="de Vries R.P."/>
            <person name="Ferreira P."/>
            <person name="Findley K."/>
            <person name="Foster B."/>
            <person name="Gaskell J."/>
            <person name="Glotzer D."/>
            <person name="Gorecki P."/>
            <person name="Heitman J."/>
            <person name="Hesse C."/>
            <person name="Hori C."/>
            <person name="Igarashi K."/>
            <person name="Jurgens J.A."/>
            <person name="Kallen N."/>
            <person name="Kersten P."/>
            <person name="Kohler A."/>
            <person name="Kuees U."/>
            <person name="Kumar T.K.A."/>
            <person name="Kuo A."/>
            <person name="LaButti K."/>
            <person name="Larrondo L.F."/>
            <person name="Lindquist E."/>
            <person name="Ling A."/>
            <person name="Lombard V."/>
            <person name="Lucas S."/>
            <person name="Lundell T."/>
            <person name="Martin R."/>
            <person name="McLaughlin D.J."/>
            <person name="Morgenstern I."/>
            <person name="Morin E."/>
            <person name="Murat C."/>
            <person name="Nagy L.G."/>
            <person name="Nolan M."/>
            <person name="Ohm R.A."/>
            <person name="Patyshakuliyeva A."/>
            <person name="Rokas A."/>
            <person name="Ruiz-Duenas F.J."/>
            <person name="Sabat G."/>
            <person name="Salamov A."/>
            <person name="Samejima M."/>
            <person name="Schmutz J."/>
            <person name="Slot J.C."/>
            <person name="St John F."/>
            <person name="Stenlid J."/>
            <person name="Sun H."/>
            <person name="Sun S."/>
            <person name="Syed K."/>
            <person name="Tsang A."/>
            <person name="Wiebenga A."/>
            <person name="Young D."/>
            <person name="Pisabarro A."/>
            <person name="Eastwood D.C."/>
            <person name="Martin F."/>
            <person name="Cullen D."/>
            <person name="Grigoriev I.V."/>
            <person name="Hibbett D.S."/>
        </authorList>
    </citation>
    <scope>NUCLEOTIDE SEQUENCE [LARGE SCALE GENOMIC DNA]</scope>
    <source>
        <strain evidence="7 8">MD-104</strain>
    </source>
</reference>
<accession>A0A2H3JK18</accession>
<feature type="transmembrane region" description="Helical" evidence="6">
    <location>
        <begin position="464"/>
        <end position="485"/>
    </location>
</feature>
<dbReference type="Pfam" id="PF03062">
    <property type="entry name" value="MBOAT"/>
    <property type="match status" value="1"/>
</dbReference>
<dbReference type="GO" id="GO:0006506">
    <property type="term" value="P:GPI anchor biosynthetic process"/>
    <property type="evidence" value="ECO:0007669"/>
    <property type="project" value="TreeGrafter"/>
</dbReference>